<comment type="caution">
    <text evidence="6">The sequence shown here is derived from an EMBL/GenBank/DDBJ whole genome shotgun (WGS) entry which is preliminary data.</text>
</comment>
<dbReference type="InterPro" id="IPR005479">
    <property type="entry name" value="CPAse_ATP-bd"/>
</dbReference>
<accession>A0ABV3TC53</accession>
<proteinExistence type="predicted"/>
<organism evidence="6 7">
    <name type="scientific">Spiribacter pallidus</name>
    <dbReference type="NCBI Taxonomy" id="1987936"/>
    <lineage>
        <taxon>Bacteria</taxon>
        <taxon>Pseudomonadati</taxon>
        <taxon>Pseudomonadota</taxon>
        <taxon>Gammaproteobacteria</taxon>
        <taxon>Chromatiales</taxon>
        <taxon>Ectothiorhodospiraceae</taxon>
        <taxon>Spiribacter</taxon>
    </lineage>
</organism>
<dbReference type="SUPFAM" id="SSF56059">
    <property type="entry name" value="Glutathione synthetase ATP-binding domain-like"/>
    <property type="match status" value="1"/>
</dbReference>
<gene>
    <name evidence="6" type="ORF">V6X73_05705</name>
</gene>
<dbReference type="Gene3D" id="3.30.470.20">
    <property type="entry name" value="ATP-grasp fold, B domain"/>
    <property type="match status" value="1"/>
</dbReference>
<evidence type="ECO:0000256" key="3">
    <source>
        <dbReference type="ARBA" id="ARBA00022840"/>
    </source>
</evidence>
<evidence type="ECO:0000313" key="6">
    <source>
        <dbReference type="EMBL" id="MEX0469217.1"/>
    </source>
</evidence>
<dbReference type="EMBL" id="JBAKFM010000002">
    <property type="protein sequence ID" value="MEX0469217.1"/>
    <property type="molecule type" value="Genomic_DNA"/>
</dbReference>
<keyword evidence="2 4" id="KW-0547">Nucleotide-binding</keyword>
<evidence type="ECO:0000256" key="4">
    <source>
        <dbReference type="PROSITE-ProRule" id="PRU00409"/>
    </source>
</evidence>
<dbReference type="Pfam" id="PF13535">
    <property type="entry name" value="ATP-grasp_4"/>
    <property type="match status" value="1"/>
</dbReference>
<keyword evidence="7" id="KW-1185">Reference proteome</keyword>
<dbReference type="PROSITE" id="PS00867">
    <property type="entry name" value="CPSASE_2"/>
    <property type="match status" value="1"/>
</dbReference>
<feature type="domain" description="ATP-grasp" evidence="5">
    <location>
        <begin position="111"/>
        <end position="326"/>
    </location>
</feature>
<evidence type="ECO:0000259" key="5">
    <source>
        <dbReference type="PROSITE" id="PS50975"/>
    </source>
</evidence>
<keyword evidence="3 4" id="KW-0067">ATP-binding</keyword>
<name>A0ABV3TC53_9GAMM</name>
<dbReference type="InterPro" id="IPR052032">
    <property type="entry name" value="ATP-dep_AA_Ligase"/>
</dbReference>
<dbReference type="InterPro" id="IPR011761">
    <property type="entry name" value="ATP-grasp"/>
</dbReference>
<dbReference type="PANTHER" id="PTHR43585:SF2">
    <property type="entry name" value="ATP-GRASP ENZYME FSQD"/>
    <property type="match status" value="1"/>
</dbReference>
<reference evidence="6 7" key="1">
    <citation type="submission" date="2024-02" db="EMBL/GenBank/DDBJ databases">
        <title>New especies of Spiribacter isolated from saline water.</title>
        <authorList>
            <person name="Leon M.J."/>
            <person name="De La Haba R."/>
            <person name="Sanchez-Porro C."/>
            <person name="Ventosa A."/>
        </authorList>
    </citation>
    <scope>NUCLEOTIDE SEQUENCE [LARGE SCALE GENOMIC DNA]</scope>
    <source>
        <strain evidence="7">ag22IC6-390</strain>
    </source>
</reference>
<keyword evidence="1" id="KW-0436">Ligase</keyword>
<dbReference type="PROSITE" id="PS50975">
    <property type="entry name" value="ATP_GRASP"/>
    <property type="match status" value="1"/>
</dbReference>
<dbReference type="Proteomes" id="UP001556709">
    <property type="component" value="Unassembled WGS sequence"/>
</dbReference>
<evidence type="ECO:0000313" key="7">
    <source>
        <dbReference type="Proteomes" id="UP001556709"/>
    </source>
</evidence>
<evidence type="ECO:0000256" key="2">
    <source>
        <dbReference type="ARBA" id="ARBA00022741"/>
    </source>
</evidence>
<dbReference type="RefSeq" id="WP_367958547.1">
    <property type="nucleotide sequence ID" value="NZ_JBAKFK010000002.1"/>
</dbReference>
<sequence>MAAQRHVFIYGLDDFHRQQLATIAGSQRLGFHQLLEHDEAIHPERFPVDEMLAKSERILDAFGPGADAVCTYWDFPTSALVPILRERRNLAGAGLDAVLRLEHKYWARLEQQAVVPGLIPAFDCVDPFADDPAASLQLDFPFWLKPIKAHSSYLGFRIHNRQAFRRAIDRIREGIHQFGEPFDEVMAKVRAPAPIEGIGGYHCIAEGIISAGRQCTLEGFVHHGQVQVYGVVDSIREGRHRSSFQRYQYPSRLPRRVQARMIDAARRVMAQTGYDNAPFNMEFFWHRDADTIALLEVNARCSKSHSPLFHMVDGASHLQVMVNLGLGDAPDFPHRQGGFPMAAKFMLRVFRPGQVTRVPDAADIARLKARFPEALLKVQVERGQDLSDLRFQDSYSYELAELFLGGRNRQDLLQRYGIACEMLGFEVDHSAAAA</sequence>
<evidence type="ECO:0000256" key="1">
    <source>
        <dbReference type="ARBA" id="ARBA00022598"/>
    </source>
</evidence>
<protein>
    <submittedName>
        <fullName evidence="6">ATP-grasp domain-containing protein</fullName>
    </submittedName>
</protein>
<dbReference type="PANTHER" id="PTHR43585">
    <property type="entry name" value="FUMIPYRROLE BIOSYNTHESIS PROTEIN C"/>
    <property type="match status" value="1"/>
</dbReference>